<dbReference type="Proteomes" id="UP000663722">
    <property type="component" value="Chromosome"/>
</dbReference>
<organism evidence="8 9">
    <name type="scientific">Desulfonema magnum</name>
    <dbReference type="NCBI Taxonomy" id="45655"/>
    <lineage>
        <taxon>Bacteria</taxon>
        <taxon>Pseudomonadati</taxon>
        <taxon>Thermodesulfobacteriota</taxon>
        <taxon>Desulfobacteria</taxon>
        <taxon>Desulfobacterales</taxon>
        <taxon>Desulfococcaceae</taxon>
        <taxon>Desulfonema</taxon>
    </lineage>
</organism>
<dbReference type="Gene3D" id="1.10.8.60">
    <property type="match status" value="1"/>
</dbReference>
<dbReference type="FunFam" id="1.20.272.10:FF:000001">
    <property type="entry name" value="Putative AAA family ATPase"/>
    <property type="match status" value="1"/>
</dbReference>
<name>A0A975GR02_9BACT</name>
<proteinExistence type="inferred from homology"/>
<dbReference type="FunFam" id="1.10.8.60:FF:000029">
    <property type="entry name" value="Replication-associated recombination protein A"/>
    <property type="match status" value="1"/>
</dbReference>
<feature type="domain" description="AAA+ ATPase" evidence="7">
    <location>
        <begin position="51"/>
        <end position="169"/>
    </location>
</feature>
<dbReference type="Gene3D" id="1.10.3710.10">
    <property type="entry name" value="DNA polymerase III clamp loader subunits, C-terminal domain"/>
    <property type="match status" value="1"/>
</dbReference>
<dbReference type="GO" id="GO:0017116">
    <property type="term" value="F:single-stranded DNA helicase activity"/>
    <property type="evidence" value="ECO:0007669"/>
    <property type="project" value="TreeGrafter"/>
</dbReference>
<dbReference type="Pfam" id="PF12002">
    <property type="entry name" value="MgsA_C"/>
    <property type="match status" value="1"/>
</dbReference>
<dbReference type="SUPFAM" id="SSF48019">
    <property type="entry name" value="post-AAA+ oligomerization domain-like"/>
    <property type="match status" value="1"/>
</dbReference>
<protein>
    <recommendedName>
        <fullName evidence="3">Replication-associated recombination protein A</fullName>
    </recommendedName>
</protein>
<evidence type="ECO:0000256" key="3">
    <source>
        <dbReference type="ARBA" id="ARBA00020776"/>
    </source>
</evidence>
<keyword evidence="9" id="KW-1185">Reference proteome</keyword>
<dbReference type="Pfam" id="PF00004">
    <property type="entry name" value="AAA"/>
    <property type="match status" value="1"/>
</dbReference>
<dbReference type="KEGG" id="dmm:dnm_066260"/>
<dbReference type="Pfam" id="PF16193">
    <property type="entry name" value="AAA_assoc_2"/>
    <property type="match status" value="1"/>
</dbReference>
<dbReference type="InterPro" id="IPR003593">
    <property type="entry name" value="AAA+_ATPase"/>
</dbReference>
<dbReference type="FunFam" id="3.40.50.300:FF:000137">
    <property type="entry name" value="Replication-associated recombination protein A"/>
    <property type="match status" value="1"/>
</dbReference>
<evidence type="ECO:0000256" key="6">
    <source>
        <dbReference type="ARBA" id="ARBA00022840"/>
    </source>
</evidence>
<dbReference type="GO" id="GO:0000731">
    <property type="term" value="P:DNA synthesis involved in DNA repair"/>
    <property type="evidence" value="ECO:0007669"/>
    <property type="project" value="TreeGrafter"/>
</dbReference>
<dbReference type="Gene3D" id="1.20.272.10">
    <property type="match status" value="1"/>
</dbReference>
<keyword evidence="5" id="KW-0547">Nucleotide-binding</keyword>
<dbReference type="CDD" id="cd00009">
    <property type="entry name" value="AAA"/>
    <property type="match status" value="1"/>
</dbReference>
<dbReference type="CDD" id="cd18139">
    <property type="entry name" value="HLD_clamp_RarA"/>
    <property type="match status" value="1"/>
</dbReference>
<evidence type="ECO:0000256" key="5">
    <source>
        <dbReference type="ARBA" id="ARBA00022741"/>
    </source>
</evidence>
<evidence type="ECO:0000256" key="4">
    <source>
        <dbReference type="ARBA" id="ARBA00022705"/>
    </source>
</evidence>
<dbReference type="GO" id="GO:0006261">
    <property type="term" value="P:DNA-templated DNA replication"/>
    <property type="evidence" value="ECO:0007669"/>
    <property type="project" value="TreeGrafter"/>
</dbReference>
<gene>
    <name evidence="8" type="ORF">dnm_066260</name>
</gene>
<dbReference type="InterPro" id="IPR051314">
    <property type="entry name" value="AAA_ATPase_RarA/MGS1/WRNIP1"/>
</dbReference>
<dbReference type="GO" id="GO:0003677">
    <property type="term" value="F:DNA binding"/>
    <property type="evidence" value="ECO:0007669"/>
    <property type="project" value="InterPro"/>
</dbReference>
<comment type="similarity">
    <text evidence="2">Belongs to the AAA ATPase family. RarA/MGS1/WRNIP1 subfamily.</text>
</comment>
<dbReference type="SMART" id="SM00382">
    <property type="entry name" value="AAA"/>
    <property type="match status" value="1"/>
</dbReference>
<dbReference type="Gene3D" id="3.40.50.300">
    <property type="entry name" value="P-loop containing nucleotide triphosphate hydrolases"/>
    <property type="match status" value="1"/>
</dbReference>
<sequence length="453" mass="50417">MDIFEYQAQKAAKASGPLAERMRPKNLNEFVGQTHITGQGTLFRHAIEKDRIFSMILWGPPGCGKTTLARILAGETRAYFVHFSAVLSGVKEIRSVIQDAKDQQTLYRKKTILFVDEIHRFNKSQQDAFLHHVESGLITLIGATTENPSFEVIAPLLSRCRVITLKTLSSADIAAILEHALKDRERGLGDMNLVLDQDALSHLIRIADGDARSALNCLEIAASLLVSENDVSHESNSQSITLQVLENALQNKSLLYDKAGEEHYNLISAFHKSLRGSDPDAALYWLGRMLSAGEDPMYVARRMVRFASEDVGNADPSALGMALSATEAFKFLGHPEGDLALAQAAAYLATAPKSNSIYAAYGKVKEVIQHSGSLPVPFHIRNAPTGLMKNLGYGRDYKYAHDYKEAYVSQEYLPKKLREQLYYFPTERGYEKIIKQRLDKWRSLKKGNAGRKG</sequence>
<dbReference type="InterPro" id="IPR008921">
    <property type="entry name" value="DNA_pol3_clamp-load_cplx_C"/>
</dbReference>
<dbReference type="SUPFAM" id="SSF52540">
    <property type="entry name" value="P-loop containing nucleoside triphosphate hydrolases"/>
    <property type="match status" value="1"/>
</dbReference>
<dbReference type="PANTHER" id="PTHR13779">
    <property type="entry name" value="WERNER HELICASE-INTERACTING PROTEIN 1 FAMILY MEMBER"/>
    <property type="match status" value="1"/>
</dbReference>
<comment type="function">
    <text evidence="1">DNA-dependent ATPase that plays important roles in cellular responses to stalled DNA replication processes.</text>
</comment>
<keyword evidence="6" id="KW-0067">ATP-binding</keyword>
<dbReference type="InterPro" id="IPR003959">
    <property type="entry name" value="ATPase_AAA_core"/>
</dbReference>
<dbReference type="RefSeq" id="WP_276571815.1">
    <property type="nucleotide sequence ID" value="NZ_CP061800.1"/>
</dbReference>
<dbReference type="GO" id="GO:0008047">
    <property type="term" value="F:enzyme activator activity"/>
    <property type="evidence" value="ECO:0007669"/>
    <property type="project" value="TreeGrafter"/>
</dbReference>
<evidence type="ECO:0000259" key="7">
    <source>
        <dbReference type="SMART" id="SM00382"/>
    </source>
</evidence>
<dbReference type="GO" id="GO:0016887">
    <property type="term" value="F:ATP hydrolysis activity"/>
    <property type="evidence" value="ECO:0007669"/>
    <property type="project" value="InterPro"/>
</dbReference>
<keyword evidence="4" id="KW-0235">DNA replication</keyword>
<reference evidence="8" key="1">
    <citation type="journal article" date="2021" name="Microb. Physiol.">
        <title>Proteogenomic Insights into the Physiology of Marine, Sulfate-Reducing, Filamentous Desulfonema limicola and Desulfonema magnum.</title>
        <authorList>
            <person name="Schnaars V."/>
            <person name="Wohlbrand L."/>
            <person name="Scheve S."/>
            <person name="Hinrichs C."/>
            <person name="Reinhardt R."/>
            <person name="Rabus R."/>
        </authorList>
    </citation>
    <scope>NUCLEOTIDE SEQUENCE</scope>
    <source>
        <strain evidence="8">4be13</strain>
    </source>
</reference>
<dbReference type="EMBL" id="CP061800">
    <property type="protein sequence ID" value="QTA90566.1"/>
    <property type="molecule type" value="Genomic_DNA"/>
</dbReference>
<evidence type="ECO:0000256" key="2">
    <source>
        <dbReference type="ARBA" id="ARBA00008959"/>
    </source>
</evidence>
<dbReference type="InterPro" id="IPR027417">
    <property type="entry name" value="P-loop_NTPase"/>
</dbReference>
<dbReference type="FunFam" id="1.10.3710.10:FF:000004">
    <property type="entry name" value="Putative ATPase, AAA family"/>
    <property type="match status" value="1"/>
</dbReference>
<dbReference type="PANTHER" id="PTHR13779:SF7">
    <property type="entry name" value="ATPASE WRNIP1"/>
    <property type="match status" value="1"/>
</dbReference>
<dbReference type="AlphaFoldDB" id="A0A975GR02"/>
<evidence type="ECO:0000256" key="1">
    <source>
        <dbReference type="ARBA" id="ARBA00002393"/>
    </source>
</evidence>
<evidence type="ECO:0000313" key="9">
    <source>
        <dbReference type="Proteomes" id="UP000663722"/>
    </source>
</evidence>
<accession>A0A975GR02</accession>
<dbReference type="InterPro" id="IPR032423">
    <property type="entry name" value="AAA_assoc_2"/>
</dbReference>
<evidence type="ECO:0000313" key="8">
    <source>
        <dbReference type="EMBL" id="QTA90566.1"/>
    </source>
</evidence>
<dbReference type="GO" id="GO:0005524">
    <property type="term" value="F:ATP binding"/>
    <property type="evidence" value="ECO:0007669"/>
    <property type="project" value="UniProtKB-KW"/>
</dbReference>
<dbReference type="InterPro" id="IPR021886">
    <property type="entry name" value="MgsA_C"/>
</dbReference>